<evidence type="ECO:0000256" key="6">
    <source>
        <dbReference type="ARBA" id="ARBA00023136"/>
    </source>
</evidence>
<reference evidence="7" key="1">
    <citation type="submission" date="2023-03" db="EMBL/GenBank/DDBJ databases">
        <authorList>
            <person name="Shen W."/>
            <person name="Cai J."/>
        </authorList>
    </citation>
    <scope>NUCLEOTIDE SEQUENCE</scope>
    <source>
        <strain evidence="7">P82-2</strain>
    </source>
</reference>
<dbReference type="GO" id="GO:0005886">
    <property type="term" value="C:plasma membrane"/>
    <property type="evidence" value="ECO:0007669"/>
    <property type="project" value="UniProtKB-SubCell"/>
</dbReference>
<keyword evidence="5" id="KW-1133">Transmembrane helix</keyword>
<keyword evidence="3" id="KW-1003">Cell membrane</keyword>
<evidence type="ECO:0000256" key="1">
    <source>
        <dbReference type="ARBA" id="ARBA00004651"/>
    </source>
</evidence>
<sequence>MSKAIRQLLISQGIANLADVFFRVVVIANVFILSGSVIATSIVPILIGLSSFLASFLVPLVTKRVTLNRVLFLTQFGKTILLAILALLLSQSENIALPFLYTIVALISVLDGFAAPVSYAIVPRYATDLGKANAALSMSGESVQLVGWGLGGFLFASLGLFPSILVVLVLFLLSTVLMLTLPLVAKEELTSETSFETLTKGWRIVVKEPKLRLIVQANLLEILANTIWVSSVLLVFVTEILHQTESYWGFVNTAYSIGILSGGFLVFRLSERLLKYKWQSITFSLIAMAFVTVLITLLTNIVAFLVLSLVIGLLSQIKEVPESVLLQEAVSENDLVNVYSVVEVVSTLAFSCFVFLMSSITEYFGVLVGFWVGSICLILEAILIFRKKSLIK</sequence>
<dbReference type="EMBL" id="JARQAG010000017">
    <property type="protein sequence ID" value="MDT2732433.1"/>
    <property type="molecule type" value="Genomic_DNA"/>
</dbReference>
<proteinExistence type="predicted"/>
<keyword evidence="6" id="KW-0472">Membrane</keyword>
<gene>
    <name evidence="7" type="ORF">P7G31_09375</name>
</gene>
<dbReference type="NCBIfam" id="NF041056">
    <property type="entry name" value="ryptide_ex_MFS"/>
    <property type="match status" value="1"/>
</dbReference>
<dbReference type="CDD" id="cd06173">
    <property type="entry name" value="MFS_MefA_like"/>
    <property type="match status" value="1"/>
</dbReference>
<dbReference type="SUPFAM" id="SSF103473">
    <property type="entry name" value="MFS general substrate transporter"/>
    <property type="match status" value="1"/>
</dbReference>
<dbReference type="InterPro" id="IPR036259">
    <property type="entry name" value="MFS_trans_sf"/>
</dbReference>
<dbReference type="InterPro" id="IPR020846">
    <property type="entry name" value="MFS_dom"/>
</dbReference>
<keyword evidence="4" id="KW-0812">Transmembrane</keyword>
<dbReference type="Pfam" id="PF07690">
    <property type="entry name" value="MFS_1"/>
    <property type="match status" value="1"/>
</dbReference>
<evidence type="ECO:0000256" key="2">
    <source>
        <dbReference type="ARBA" id="ARBA00022448"/>
    </source>
</evidence>
<protein>
    <submittedName>
        <fullName evidence="7">Ryptide export MFS transporter</fullName>
    </submittedName>
</protein>
<comment type="subcellular location">
    <subcellularLocation>
        <location evidence="1">Cell membrane</location>
        <topology evidence="1">Multi-pass membrane protein</topology>
    </subcellularLocation>
</comment>
<organism evidence="7 8">
    <name type="scientific">Streptococcus parauberis</name>
    <dbReference type="NCBI Taxonomy" id="1348"/>
    <lineage>
        <taxon>Bacteria</taxon>
        <taxon>Bacillati</taxon>
        <taxon>Bacillota</taxon>
        <taxon>Bacilli</taxon>
        <taxon>Lactobacillales</taxon>
        <taxon>Streptococcaceae</taxon>
        <taxon>Streptococcus</taxon>
    </lineage>
</organism>
<dbReference type="PANTHER" id="PTHR23513">
    <property type="entry name" value="INTEGRAL MEMBRANE EFFLUX PROTEIN-RELATED"/>
    <property type="match status" value="1"/>
</dbReference>
<dbReference type="Proteomes" id="UP001180515">
    <property type="component" value="Unassembled WGS sequence"/>
</dbReference>
<evidence type="ECO:0000256" key="4">
    <source>
        <dbReference type="ARBA" id="ARBA00022692"/>
    </source>
</evidence>
<name>A0A0E2UEG6_9STRE</name>
<evidence type="ECO:0000256" key="5">
    <source>
        <dbReference type="ARBA" id="ARBA00022989"/>
    </source>
</evidence>
<dbReference type="Gene3D" id="1.20.1250.20">
    <property type="entry name" value="MFS general substrate transporter like domains"/>
    <property type="match status" value="1"/>
</dbReference>
<dbReference type="RefSeq" id="WP_004235046.1">
    <property type="nucleotide sequence ID" value="NZ_BAWT01000027.1"/>
</dbReference>
<dbReference type="AlphaFoldDB" id="A0A0E2UEG6"/>
<evidence type="ECO:0000313" key="7">
    <source>
        <dbReference type="EMBL" id="MDT2732433.1"/>
    </source>
</evidence>
<dbReference type="GO" id="GO:0022857">
    <property type="term" value="F:transmembrane transporter activity"/>
    <property type="evidence" value="ECO:0007669"/>
    <property type="project" value="InterPro"/>
</dbReference>
<dbReference type="PANTHER" id="PTHR23513:SF19">
    <property type="entry name" value="MAJOR FACILITATOR SUPERFAMILY (MFS) PROFILE DOMAIN-CONTAINING PROTEIN"/>
    <property type="match status" value="1"/>
</dbReference>
<dbReference type="PROSITE" id="PS50850">
    <property type="entry name" value="MFS"/>
    <property type="match status" value="1"/>
</dbReference>
<dbReference type="InterPro" id="IPR011701">
    <property type="entry name" value="MFS"/>
</dbReference>
<comment type="caution">
    <text evidence="7">The sequence shown here is derived from an EMBL/GenBank/DDBJ whole genome shotgun (WGS) entry which is preliminary data.</text>
</comment>
<dbReference type="OrthoDB" id="2351575at2"/>
<accession>A0A0E2UEG6</accession>
<keyword evidence="2" id="KW-0813">Transport</keyword>
<evidence type="ECO:0000313" key="8">
    <source>
        <dbReference type="Proteomes" id="UP001180515"/>
    </source>
</evidence>
<evidence type="ECO:0000256" key="3">
    <source>
        <dbReference type="ARBA" id="ARBA00022475"/>
    </source>
</evidence>